<feature type="region of interest" description="Disordered" evidence="7">
    <location>
        <begin position="512"/>
        <end position="545"/>
    </location>
</feature>
<dbReference type="AlphaFoldDB" id="A0A388L196"/>
<evidence type="ECO:0000313" key="13">
    <source>
        <dbReference type="Proteomes" id="UP000265515"/>
    </source>
</evidence>
<dbReference type="CDD" id="cd18787">
    <property type="entry name" value="SF2_C_DEAD"/>
    <property type="match status" value="1"/>
</dbReference>
<feature type="region of interest" description="Disordered" evidence="7">
    <location>
        <begin position="717"/>
        <end position="761"/>
    </location>
</feature>
<dbReference type="PROSITE" id="PS51195">
    <property type="entry name" value="Q_MOTIF"/>
    <property type="match status" value="1"/>
</dbReference>
<keyword evidence="13" id="KW-1185">Reference proteome</keyword>
<name>A0A388L196_CHABU</name>
<evidence type="ECO:0000256" key="3">
    <source>
        <dbReference type="ARBA" id="ARBA00022801"/>
    </source>
</evidence>
<dbReference type="OrthoDB" id="10256233at2759"/>
<dbReference type="Proteomes" id="UP000265515">
    <property type="component" value="Unassembled WGS sequence"/>
</dbReference>
<comment type="caution">
    <text evidence="12">The sequence shown here is derived from an EMBL/GenBank/DDBJ whole genome shotgun (WGS) entry which is preliminary data.</text>
</comment>
<dbReference type="GO" id="GO:0003724">
    <property type="term" value="F:RNA helicase activity"/>
    <property type="evidence" value="ECO:0007669"/>
    <property type="project" value="UniProtKB-EC"/>
</dbReference>
<organism evidence="12 13">
    <name type="scientific">Chara braunii</name>
    <name type="common">Braun's stonewort</name>
    <dbReference type="NCBI Taxonomy" id="69332"/>
    <lineage>
        <taxon>Eukaryota</taxon>
        <taxon>Viridiplantae</taxon>
        <taxon>Streptophyta</taxon>
        <taxon>Charophyceae</taxon>
        <taxon>Charales</taxon>
        <taxon>Characeae</taxon>
        <taxon>Chara</taxon>
    </lineage>
</organism>
<dbReference type="GO" id="GO:0005524">
    <property type="term" value="F:ATP binding"/>
    <property type="evidence" value="ECO:0007669"/>
    <property type="project" value="UniProtKB-KW"/>
</dbReference>
<reference evidence="12 13" key="1">
    <citation type="journal article" date="2018" name="Cell">
        <title>The Chara Genome: Secondary Complexity and Implications for Plant Terrestrialization.</title>
        <authorList>
            <person name="Nishiyama T."/>
            <person name="Sakayama H."/>
            <person name="Vries J.D."/>
            <person name="Buschmann H."/>
            <person name="Saint-Marcoux D."/>
            <person name="Ullrich K.K."/>
            <person name="Haas F.B."/>
            <person name="Vanderstraeten L."/>
            <person name="Becker D."/>
            <person name="Lang D."/>
            <person name="Vosolsobe S."/>
            <person name="Rombauts S."/>
            <person name="Wilhelmsson P.K.I."/>
            <person name="Janitza P."/>
            <person name="Kern R."/>
            <person name="Heyl A."/>
            <person name="Rumpler F."/>
            <person name="Villalobos L.I.A.C."/>
            <person name="Clay J.M."/>
            <person name="Skokan R."/>
            <person name="Toyoda A."/>
            <person name="Suzuki Y."/>
            <person name="Kagoshima H."/>
            <person name="Schijlen E."/>
            <person name="Tajeshwar N."/>
            <person name="Catarino B."/>
            <person name="Hetherington A.J."/>
            <person name="Saltykova A."/>
            <person name="Bonnot C."/>
            <person name="Breuninger H."/>
            <person name="Symeonidi A."/>
            <person name="Radhakrishnan G.V."/>
            <person name="Van Nieuwerburgh F."/>
            <person name="Deforce D."/>
            <person name="Chang C."/>
            <person name="Karol K.G."/>
            <person name="Hedrich R."/>
            <person name="Ulvskov P."/>
            <person name="Glockner G."/>
            <person name="Delwiche C.F."/>
            <person name="Petrasek J."/>
            <person name="Van de Peer Y."/>
            <person name="Friml J."/>
            <person name="Beilby M."/>
            <person name="Dolan L."/>
            <person name="Kohara Y."/>
            <person name="Sugano S."/>
            <person name="Fujiyama A."/>
            <person name="Delaux P.-M."/>
            <person name="Quint M."/>
            <person name="TheiBen G."/>
            <person name="Hagemann M."/>
            <person name="Harholt J."/>
            <person name="Dunand C."/>
            <person name="Zachgo S."/>
            <person name="Langdale J."/>
            <person name="Maumus F."/>
            <person name="Straeten D.V.D."/>
            <person name="Gould S.B."/>
            <person name="Rensing S.A."/>
        </authorList>
    </citation>
    <scope>NUCLEOTIDE SEQUENCE [LARGE SCALE GENOMIC DNA]</scope>
    <source>
        <strain evidence="12 13">S276</strain>
    </source>
</reference>
<protein>
    <recommendedName>
        <fullName evidence="1">RNA helicase</fullName>
        <ecNumber evidence="1">3.6.4.13</ecNumber>
    </recommendedName>
</protein>
<evidence type="ECO:0000313" key="12">
    <source>
        <dbReference type="EMBL" id="GBG76002.1"/>
    </source>
</evidence>
<accession>A0A388L196</accession>
<evidence type="ECO:0000259" key="11">
    <source>
        <dbReference type="PROSITE" id="PS51195"/>
    </source>
</evidence>
<evidence type="ECO:0000259" key="10">
    <source>
        <dbReference type="PROSITE" id="PS51194"/>
    </source>
</evidence>
<evidence type="ECO:0000256" key="4">
    <source>
        <dbReference type="ARBA" id="ARBA00022806"/>
    </source>
</evidence>
<dbReference type="SMART" id="SM00490">
    <property type="entry name" value="HELICc"/>
    <property type="match status" value="1"/>
</dbReference>
<feature type="domain" description="Helicase C-terminal" evidence="10">
    <location>
        <begin position="568"/>
        <end position="718"/>
    </location>
</feature>
<sequence length="761" mass="82114">MPAVRHSHVAARMLSLKLIRTACAVQTKGRVFISSSATATNLSRKAGQHGVKCYLRPQDGVPHSSLARSPRCTHCSRATGGMWNYDLRGLGGSFRNASLHSHVGLPLLGENTDHHRYRHCHRHATVASPHLLGDRRVCLALVANGLVVDTAPDGEKGTEQTSISTGGRNGSAGGSDPPGGKEGDGLGAMRTRELFLGSGGNRRNQSSVLTTSDTTRASDDGRSGRANGNVSPFASTGFEDLKLSPRLAARLQEIGVTRPTDVQVGAIPVLMEGRDAAVQSYTGSGKTLAYLLPLLTRVGPLKAEMERAIPDELGGESAPGNRKQLQAKRAEAGEGKIEAVIVAPSRELGMQIVREIERIVGNEQRHVVQQLIGGASLWRQEEGLKKHKPAIVVGTPGRLADLSRSGRLQTHACKMLVLDEAEELLSPNFKPDMLRILEHVGRRRGISSSAPSSAVRGASALEMEKKSRKSERQLVLVSATMPPSVIAAAGRWGDEAVVVRASMNATEVQPWEKAMTKNGRQHDKGSNRGPADAREGAIGSEESDREVVVPPNIAHWVVVTDGRHKVDAVRRTIHALEAQKVLVFMNFGRRLKDARFKLASRGLTVGCLHGDMGKVERANVLAGFRDGSLRVLLVSDVAARGLDIADCDLVVNLELPTDASHYGHRAGRTGRIGKKGCVVSVCEERESFVVEKFAKRLGITMTRGDVKEGFLVESEAVERRGGEKEDEPQEQRVRARGRPSRIVPAVGLRKKESPLLRNKNV</sequence>
<feature type="compositionally biased region" description="Polar residues" evidence="7">
    <location>
        <begin position="201"/>
        <end position="215"/>
    </location>
</feature>
<dbReference type="InterPro" id="IPR050547">
    <property type="entry name" value="DEAD_box_RNA_helicases"/>
</dbReference>
<evidence type="ECO:0000256" key="8">
    <source>
        <dbReference type="SAM" id="SignalP"/>
    </source>
</evidence>
<dbReference type="EMBL" id="BFEA01000235">
    <property type="protein sequence ID" value="GBG76002.1"/>
    <property type="molecule type" value="Genomic_DNA"/>
</dbReference>
<dbReference type="InterPro" id="IPR011545">
    <property type="entry name" value="DEAD/DEAH_box_helicase_dom"/>
</dbReference>
<dbReference type="InterPro" id="IPR014001">
    <property type="entry name" value="Helicase_ATP-bd"/>
</dbReference>
<dbReference type="PROSITE" id="PS51192">
    <property type="entry name" value="HELICASE_ATP_BIND_1"/>
    <property type="match status" value="1"/>
</dbReference>
<dbReference type="Pfam" id="PF00271">
    <property type="entry name" value="Helicase_C"/>
    <property type="match status" value="1"/>
</dbReference>
<feature type="compositionally biased region" description="Basic and acidic residues" evidence="7">
    <location>
        <begin position="520"/>
        <end position="535"/>
    </location>
</feature>
<evidence type="ECO:0000256" key="6">
    <source>
        <dbReference type="PROSITE-ProRule" id="PRU00552"/>
    </source>
</evidence>
<feature type="short sequence motif" description="Q motif" evidence="6">
    <location>
        <begin position="236"/>
        <end position="264"/>
    </location>
</feature>
<keyword evidence="3" id="KW-0378">Hydrolase</keyword>
<evidence type="ECO:0000256" key="2">
    <source>
        <dbReference type="ARBA" id="ARBA00022741"/>
    </source>
</evidence>
<dbReference type="PANTHER" id="PTHR47963:SF3">
    <property type="entry name" value="DEAD-BOX ATP-DEPENDENT RNA HELICASE 47, MITOCHONDRIAL"/>
    <property type="match status" value="1"/>
</dbReference>
<dbReference type="Pfam" id="PF00270">
    <property type="entry name" value="DEAD"/>
    <property type="match status" value="1"/>
</dbReference>
<dbReference type="InterPro" id="IPR044742">
    <property type="entry name" value="DEAD/DEAH_RhlB"/>
</dbReference>
<evidence type="ECO:0000256" key="1">
    <source>
        <dbReference type="ARBA" id="ARBA00012552"/>
    </source>
</evidence>
<dbReference type="CDD" id="cd00268">
    <property type="entry name" value="DEADc"/>
    <property type="match status" value="1"/>
</dbReference>
<dbReference type="PANTHER" id="PTHR47963">
    <property type="entry name" value="DEAD-BOX ATP-DEPENDENT RNA HELICASE 47, MITOCHONDRIAL"/>
    <property type="match status" value="1"/>
</dbReference>
<dbReference type="InterPro" id="IPR027417">
    <property type="entry name" value="P-loop_NTPase"/>
</dbReference>
<dbReference type="GO" id="GO:0010497">
    <property type="term" value="P:plasmodesmata-mediated intercellular transport"/>
    <property type="evidence" value="ECO:0007669"/>
    <property type="project" value="EnsemblPlants"/>
</dbReference>
<dbReference type="Gene3D" id="3.40.50.300">
    <property type="entry name" value="P-loop containing nucleotide triphosphate hydrolases"/>
    <property type="match status" value="2"/>
</dbReference>
<feature type="domain" description="Helicase ATP-binding" evidence="9">
    <location>
        <begin position="267"/>
        <end position="499"/>
    </location>
</feature>
<feature type="signal peptide" evidence="8">
    <location>
        <begin position="1"/>
        <end position="24"/>
    </location>
</feature>
<dbReference type="PROSITE" id="PS51194">
    <property type="entry name" value="HELICASE_CTER"/>
    <property type="match status" value="1"/>
</dbReference>
<dbReference type="SUPFAM" id="SSF52540">
    <property type="entry name" value="P-loop containing nucleoside triphosphate hydrolases"/>
    <property type="match status" value="1"/>
</dbReference>
<keyword evidence="2" id="KW-0547">Nucleotide-binding</keyword>
<feature type="compositionally biased region" description="Gly residues" evidence="7">
    <location>
        <begin position="167"/>
        <end position="177"/>
    </location>
</feature>
<evidence type="ECO:0000256" key="5">
    <source>
        <dbReference type="ARBA" id="ARBA00022840"/>
    </source>
</evidence>
<dbReference type="InterPro" id="IPR001650">
    <property type="entry name" value="Helicase_C-like"/>
</dbReference>
<gene>
    <name evidence="12" type="ORF">CBR_g21243</name>
</gene>
<evidence type="ECO:0000256" key="7">
    <source>
        <dbReference type="SAM" id="MobiDB-lite"/>
    </source>
</evidence>
<keyword evidence="5" id="KW-0067">ATP-binding</keyword>
<dbReference type="InterPro" id="IPR014014">
    <property type="entry name" value="RNA_helicase_DEAD_Q_motif"/>
</dbReference>
<proteinExistence type="predicted"/>
<dbReference type="GO" id="GO:0003729">
    <property type="term" value="F:mRNA binding"/>
    <property type="evidence" value="ECO:0007669"/>
    <property type="project" value="EnsemblPlants"/>
</dbReference>
<dbReference type="Gramene" id="GBG76002">
    <property type="protein sequence ID" value="GBG76002"/>
    <property type="gene ID" value="CBR_g21243"/>
</dbReference>
<dbReference type="OMA" id="WGCPLLV"/>
<dbReference type="GO" id="GO:0005739">
    <property type="term" value="C:mitochondrion"/>
    <property type="evidence" value="ECO:0007669"/>
    <property type="project" value="EnsemblPlants"/>
</dbReference>
<feature type="region of interest" description="Disordered" evidence="7">
    <location>
        <begin position="150"/>
        <end position="233"/>
    </location>
</feature>
<dbReference type="SMART" id="SM00487">
    <property type="entry name" value="DEXDc"/>
    <property type="match status" value="1"/>
</dbReference>
<keyword evidence="4" id="KW-0347">Helicase</keyword>
<feature type="chain" id="PRO_5017259848" description="RNA helicase" evidence="8">
    <location>
        <begin position="25"/>
        <end position="761"/>
    </location>
</feature>
<dbReference type="EC" id="3.6.4.13" evidence="1"/>
<feature type="region of interest" description="Disordered" evidence="7">
    <location>
        <begin position="446"/>
        <end position="472"/>
    </location>
</feature>
<dbReference type="GO" id="GO:0009663">
    <property type="term" value="P:plasmodesma organization"/>
    <property type="evidence" value="ECO:0007669"/>
    <property type="project" value="EnsemblPlants"/>
</dbReference>
<evidence type="ECO:0000259" key="9">
    <source>
        <dbReference type="PROSITE" id="PS51192"/>
    </source>
</evidence>
<feature type="domain" description="DEAD-box RNA helicase Q" evidence="11">
    <location>
        <begin position="236"/>
        <end position="264"/>
    </location>
</feature>
<dbReference type="STRING" id="69332.A0A388L196"/>
<feature type="compositionally biased region" description="Basic and acidic residues" evidence="7">
    <location>
        <begin position="717"/>
        <end position="733"/>
    </location>
</feature>
<keyword evidence="8" id="KW-0732">Signal</keyword>
<dbReference type="GO" id="GO:0016787">
    <property type="term" value="F:hydrolase activity"/>
    <property type="evidence" value="ECO:0007669"/>
    <property type="project" value="UniProtKB-KW"/>
</dbReference>